<dbReference type="AlphaFoldDB" id="A0A2K8KY21"/>
<keyword evidence="2" id="KW-1185">Reference proteome</keyword>
<accession>A0A2K8KY21</accession>
<dbReference type="Proteomes" id="UP000231701">
    <property type="component" value="Chromosome"/>
</dbReference>
<organism evidence="1 2">
    <name type="scientific">Mariprofundus aestuarium</name>
    <dbReference type="NCBI Taxonomy" id="1921086"/>
    <lineage>
        <taxon>Bacteria</taxon>
        <taxon>Pseudomonadati</taxon>
        <taxon>Pseudomonadota</taxon>
        <taxon>Candidatius Mariprofundia</taxon>
        <taxon>Mariprofundales</taxon>
        <taxon>Mariprofundaceae</taxon>
        <taxon>Mariprofundus</taxon>
    </lineage>
</organism>
<dbReference type="RefSeq" id="WP_100277699.1">
    <property type="nucleotide sequence ID" value="NZ_CP018799.1"/>
</dbReference>
<protein>
    <submittedName>
        <fullName evidence="1">Uncharacterized protein</fullName>
    </submittedName>
</protein>
<dbReference type="KEGG" id="maes:Ga0123461_1444"/>
<reference evidence="1 2" key="1">
    <citation type="submission" date="2016-12" db="EMBL/GenBank/DDBJ databases">
        <title>Isolation and genomic insights into novel planktonic Zetaproteobacteria from stratified waters of the Chesapeake Bay.</title>
        <authorList>
            <person name="McAllister S.M."/>
            <person name="Kato S."/>
            <person name="Chan C.S."/>
            <person name="Chiu B.K."/>
            <person name="Field E.K."/>
        </authorList>
    </citation>
    <scope>NUCLEOTIDE SEQUENCE [LARGE SCALE GENOMIC DNA]</scope>
    <source>
        <strain evidence="1 2">CP-5</strain>
    </source>
</reference>
<evidence type="ECO:0000313" key="2">
    <source>
        <dbReference type="Proteomes" id="UP000231701"/>
    </source>
</evidence>
<sequence length="66" mass="7732">MDGAKSIFPKGDAMRLAIRWISEMHQYDVEAIEEACRRYDLSPIEEEFLLKYFLNADHKIKIVKGT</sequence>
<evidence type="ECO:0000313" key="1">
    <source>
        <dbReference type="EMBL" id="ATX79858.1"/>
    </source>
</evidence>
<gene>
    <name evidence="1" type="ORF">Ga0123461_1444</name>
</gene>
<dbReference type="OrthoDB" id="5600861at2"/>
<proteinExistence type="predicted"/>
<name>A0A2K8KY21_MARES</name>
<dbReference type="EMBL" id="CP018799">
    <property type="protein sequence ID" value="ATX79858.1"/>
    <property type="molecule type" value="Genomic_DNA"/>
</dbReference>